<dbReference type="EMBL" id="AP018248">
    <property type="protein sequence ID" value="BAY98595.1"/>
    <property type="molecule type" value="Genomic_DNA"/>
</dbReference>
<evidence type="ECO:0000256" key="1">
    <source>
        <dbReference type="SAM" id="Phobius"/>
    </source>
</evidence>
<dbReference type="AlphaFoldDB" id="A0A1Z4MYM5"/>
<evidence type="ECO:0000313" key="2">
    <source>
        <dbReference type="EMBL" id="BAY98595.1"/>
    </source>
</evidence>
<dbReference type="RefSeq" id="WP_096576121.1">
    <property type="nucleotide sequence ID" value="NZ_CAWNJS010000001.1"/>
</dbReference>
<organism evidence="2 3">
    <name type="scientific">Tolypothrix tenuis PCC 7101</name>
    <dbReference type="NCBI Taxonomy" id="231146"/>
    <lineage>
        <taxon>Bacteria</taxon>
        <taxon>Bacillati</taxon>
        <taxon>Cyanobacteriota</taxon>
        <taxon>Cyanophyceae</taxon>
        <taxon>Nostocales</taxon>
        <taxon>Tolypothrichaceae</taxon>
        <taxon>Tolypothrix</taxon>
    </lineage>
</organism>
<reference evidence="2 3" key="1">
    <citation type="submission" date="2017-06" db="EMBL/GenBank/DDBJ databases">
        <title>Genome sequencing of cyanobaciteial culture collection at National Institute for Environmental Studies (NIES).</title>
        <authorList>
            <person name="Hirose Y."/>
            <person name="Shimura Y."/>
            <person name="Fujisawa T."/>
            <person name="Nakamura Y."/>
            <person name="Kawachi M."/>
        </authorList>
    </citation>
    <scope>NUCLEOTIDE SEQUENCE [LARGE SCALE GENOMIC DNA]</scope>
    <source>
        <strain evidence="2 3">NIES-37</strain>
    </source>
</reference>
<keyword evidence="1" id="KW-1133">Transmembrane helix</keyword>
<dbReference type="Proteomes" id="UP000218785">
    <property type="component" value="Chromosome"/>
</dbReference>
<feature type="transmembrane region" description="Helical" evidence="1">
    <location>
        <begin position="106"/>
        <end position="129"/>
    </location>
</feature>
<feature type="transmembrane region" description="Helical" evidence="1">
    <location>
        <begin position="9"/>
        <end position="27"/>
    </location>
</feature>
<gene>
    <name evidence="2" type="ORF">NIES37_25470</name>
</gene>
<evidence type="ECO:0000313" key="3">
    <source>
        <dbReference type="Proteomes" id="UP000218785"/>
    </source>
</evidence>
<accession>A0A1Z4MYM5</accession>
<name>A0A1Z4MYM5_9CYAN</name>
<protein>
    <submittedName>
        <fullName evidence="2">Uncharacterized protein</fullName>
    </submittedName>
</protein>
<keyword evidence="1" id="KW-0812">Transmembrane</keyword>
<feature type="transmembrane region" description="Helical" evidence="1">
    <location>
        <begin position="76"/>
        <end position="94"/>
    </location>
</feature>
<dbReference type="KEGG" id="ttq:NIES37_25470"/>
<sequence length="136" mass="15770">MNNDNQQRQIWLLGLIGINIVASILHYSDNIIFFKQYPEPSWFTPQITDSCWLVMTPLGLAGYYQYIKRSFNSAYLCLYLYIIMSQLTLGQYIITPMWELSMKMNTLILFEAVATIPLLAFVAWSQLLLKEGKQAT</sequence>
<proteinExistence type="predicted"/>
<keyword evidence="1" id="KW-0472">Membrane</keyword>
<keyword evidence="3" id="KW-1185">Reference proteome</keyword>